<accession>A0A251T551</accession>
<name>A0A251T551_HELAN</name>
<dbReference type="InParanoid" id="A0A251T551"/>
<gene>
    <name evidence="2" type="ORF">HannXRQ_Chr12g0380141</name>
</gene>
<dbReference type="AlphaFoldDB" id="A0A251T551"/>
<evidence type="ECO:0000313" key="3">
    <source>
        <dbReference type="Proteomes" id="UP000215914"/>
    </source>
</evidence>
<sequence>MQLIMKTGHCIKLYDTLYVPKITRNLVSVSKLDNDGFEILHGHGKVTISLKSQVLGCGANV</sequence>
<feature type="domain" description="Retrovirus-related Pol polyprotein from transposon TNT 1-94-like beta-barrel" evidence="1">
    <location>
        <begin position="2"/>
        <end position="37"/>
    </location>
</feature>
<organism evidence="2 3">
    <name type="scientific">Helianthus annuus</name>
    <name type="common">Common sunflower</name>
    <dbReference type="NCBI Taxonomy" id="4232"/>
    <lineage>
        <taxon>Eukaryota</taxon>
        <taxon>Viridiplantae</taxon>
        <taxon>Streptophyta</taxon>
        <taxon>Embryophyta</taxon>
        <taxon>Tracheophyta</taxon>
        <taxon>Spermatophyta</taxon>
        <taxon>Magnoliopsida</taxon>
        <taxon>eudicotyledons</taxon>
        <taxon>Gunneridae</taxon>
        <taxon>Pentapetalae</taxon>
        <taxon>asterids</taxon>
        <taxon>campanulids</taxon>
        <taxon>Asterales</taxon>
        <taxon>Asteraceae</taxon>
        <taxon>Asteroideae</taxon>
        <taxon>Heliantheae alliance</taxon>
        <taxon>Heliantheae</taxon>
        <taxon>Helianthus</taxon>
    </lineage>
</organism>
<keyword evidence="3" id="KW-1185">Reference proteome</keyword>
<evidence type="ECO:0000313" key="2">
    <source>
        <dbReference type="EMBL" id="OTG06024.1"/>
    </source>
</evidence>
<dbReference type="InterPro" id="IPR054722">
    <property type="entry name" value="PolX-like_BBD"/>
</dbReference>
<evidence type="ECO:0000259" key="1">
    <source>
        <dbReference type="Pfam" id="PF22936"/>
    </source>
</evidence>
<dbReference type="Proteomes" id="UP000215914">
    <property type="component" value="Chromosome 12"/>
</dbReference>
<dbReference type="EMBL" id="CM007901">
    <property type="protein sequence ID" value="OTG06024.1"/>
    <property type="molecule type" value="Genomic_DNA"/>
</dbReference>
<protein>
    <recommendedName>
        <fullName evidence="1">Retrovirus-related Pol polyprotein from transposon TNT 1-94-like beta-barrel domain-containing protein</fullName>
    </recommendedName>
</protein>
<dbReference type="Pfam" id="PF22936">
    <property type="entry name" value="Pol_BBD"/>
    <property type="match status" value="1"/>
</dbReference>
<proteinExistence type="predicted"/>
<reference evidence="3" key="1">
    <citation type="journal article" date="2017" name="Nature">
        <title>The sunflower genome provides insights into oil metabolism, flowering and Asterid evolution.</title>
        <authorList>
            <person name="Badouin H."/>
            <person name="Gouzy J."/>
            <person name="Grassa C.J."/>
            <person name="Murat F."/>
            <person name="Staton S.E."/>
            <person name="Cottret L."/>
            <person name="Lelandais-Briere C."/>
            <person name="Owens G.L."/>
            <person name="Carrere S."/>
            <person name="Mayjonade B."/>
            <person name="Legrand L."/>
            <person name="Gill N."/>
            <person name="Kane N.C."/>
            <person name="Bowers J.E."/>
            <person name="Hubner S."/>
            <person name="Bellec A."/>
            <person name="Berard A."/>
            <person name="Berges H."/>
            <person name="Blanchet N."/>
            <person name="Boniface M.C."/>
            <person name="Brunel D."/>
            <person name="Catrice O."/>
            <person name="Chaidir N."/>
            <person name="Claudel C."/>
            <person name="Donnadieu C."/>
            <person name="Faraut T."/>
            <person name="Fievet G."/>
            <person name="Helmstetter N."/>
            <person name="King M."/>
            <person name="Knapp S.J."/>
            <person name="Lai Z."/>
            <person name="Le Paslier M.C."/>
            <person name="Lippi Y."/>
            <person name="Lorenzon L."/>
            <person name="Mandel J.R."/>
            <person name="Marage G."/>
            <person name="Marchand G."/>
            <person name="Marquand E."/>
            <person name="Bret-Mestries E."/>
            <person name="Morien E."/>
            <person name="Nambeesan S."/>
            <person name="Nguyen T."/>
            <person name="Pegot-Espagnet P."/>
            <person name="Pouilly N."/>
            <person name="Raftis F."/>
            <person name="Sallet E."/>
            <person name="Schiex T."/>
            <person name="Thomas J."/>
            <person name="Vandecasteele C."/>
            <person name="Vares D."/>
            <person name="Vear F."/>
            <person name="Vautrin S."/>
            <person name="Crespi M."/>
            <person name="Mangin B."/>
            <person name="Burke J.M."/>
            <person name="Salse J."/>
            <person name="Munos S."/>
            <person name="Vincourt P."/>
            <person name="Rieseberg L.H."/>
            <person name="Langlade N.B."/>
        </authorList>
    </citation>
    <scope>NUCLEOTIDE SEQUENCE [LARGE SCALE GENOMIC DNA]</scope>
    <source>
        <strain evidence="3">cv. SF193</strain>
    </source>
</reference>